<proteinExistence type="predicted"/>
<dbReference type="InterPro" id="IPR020308">
    <property type="entry name" value="Uncharacterised_Ynq1"/>
</dbReference>
<protein>
    <submittedName>
        <fullName evidence="2">DUF5337 domain-containing protein</fullName>
    </submittedName>
</protein>
<evidence type="ECO:0000256" key="1">
    <source>
        <dbReference type="SAM" id="Phobius"/>
    </source>
</evidence>
<gene>
    <name evidence="2" type="ORF">N7U68_04760</name>
</gene>
<dbReference type="EMBL" id="CP106738">
    <property type="protein sequence ID" value="UXX83970.1"/>
    <property type="molecule type" value="Genomic_DNA"/>
</dbReference>
<feature type="transmembrane region" description="Helical" evidence="1">
    <location>
        <begin position="16"/>
        <end position="39"/>
    </location>
</feature>
<name>A0ABY6DEM8_9RHOB</name>
<feature type="transmembrane region" description="Helical" evidence="1">
    <location>
        <begin position="45"/>
        <end position="66"/>
    </location>
</feature>
<keyword evidence="1" id="KW-0812">Transmembrane</keyword>
<sequence length="74" mass="8433">MNQPTRDTEQAHGRRAALVIALSAAFWIVAEFAGAKLGWSLRIRALLTMFAGAGFVWALWMVFNIWRARQDNQR</sequence>
<evidence type="ECO:0000313" key="3">
    <source>
        <dbReference type="Proteomes" id="UP001064087"/>
    </source>
</evidence>
<evidence type="ECO:0000313" key="2">
    <source>
        <dbReference type="EMBL" id="UXX83970.1"/>
    </source>
</evidence>
<dbReference type="Proteomes" id="UP001064087">
    <property type="component" value="Chromosome"/>
</dbReference>
<keyword evidence="3" id="KW-1185">Reference proteome</keyword>
<dbReference type="Pfam" id="PF17272">
    <property type="entry name" value="DUF5337"/>
    <property type="match status" value="1"/>
</dbReference>
<organism evidence="2 3">
    <name type="scientific">Roseovarius pelagicus</name>
    <dbReference type="NCBI Taxonomy" id="2980108"/>
    <lineage>
        <taxon>Bacteria</taxon>
        <taxon>Pseudomonadati</taxon>
        <taxon>Pseudomonadota</taxon>
        <taxon>Alphaproteobacteria</taxon>
        <taxon>Rhodobacterales</taxon>
        <taxon>Roseobacteraceae</taxon>
        <taxon>Roseovarius</taxon>
    </lineage>
</organism>
<keyword evidence="1" id="KW-0472">Membrane</keyword>
<accession>A0ABY6DEM8</accession>
<dbReference type="RefSeq" id="WP_165191911.1">
    <property type="nucleotide sequence ID" value="NZ_CP106738.1"/>
</dbReference>
<keyword evidence="1" id="KW-1133">Transmembrane helix</keyword>
<reference evidence="2" key="1">
    <citation type="submission" date="2022-10" db="EMBL/GenBank/DDBJ databases">
        <title>Roseovarius pelagicus sp. nov., isolated from Arctic seawater.</title>
        <authorList>
            <person name="Hong Y.W."/>
            <person name="Hwang C.Y."/>
        </authorList>
    </citation>
    <scope>NUCLEOTIDE SEQUENCE</scope>
    <source>
        <strain evidence="2">HL-MP18</strain>
    </source>
</reference>